<dbReference type="Proteomes" id="UP000541425">
    <property type="component" value="Unassembled WGS sequence"/>
</dbReference>
<reference evidence="4 5" key="1">
    <citation type="submission" date="2020-08" db="EMBL/GenBank/DDBJ databases">
        <title>Genomic Encyclopedia of Type Strains, Phase IV (KMG-IV): sequencing the most valuable type-strain genomes for metagenomic binning, comparative biology and taxonomic classification.</title>
        <authorList>
            <person name="Goeker M."/>
        </authorList>
    </citation>
    <scope>NUCLEOTIDE SEQUENCE [LARGE SCALE GENOMIC DNA]</scope>
    <source>
        <strain evidence="4 5">DSM 22548</strain>
    </source>
</reference>
<feature type="transmembrane region" description="Helical" evidence="1">
    <location>
        <begin position="38"/>
        <end position="56"/>
    </location>
</feature>
<organism evidence="4 5">
    <name type="scientific">Alloprevotella rava</name>
    <dbReference type="NCBI Taxonomy" id="671218"/>
    <lineage>
        <taxon>Bacteria</taxon>
        <taxon>Pseudomonadati</taxon>
        <taxon>Bacteroidota</taxon>
        <taxon>Bacteroidia</taxon>
        <taxon>Bacteroidales</taxon>
        <taxon>Prevotellaceae</taxon>
        <taxon>Alloprevotella</taxon>
    </lineage>
</organism>
<evidence type="ECO:0000313" key="4">
    <source>
        <dbReference type="EMBL" id="MBB3701700.1"/>
    </source>
</evidence>
<keyword evidence="1" id="KW-0472">Membrane</keyword>
<dbReference type="RefSeq" id="WP_183693625.1">
    <property type="nucleotide sequence ID" value="NZ_JACICA010000001.1"/>
</dbReference>
<name>A0A7W5UGX7_9BACT</name>
<dbReference type="InterPro" id="IPR009677">
    <property type="entry name" value="DUF1266"/>
</dbReference>
<dbReference type="AlphaFoldDB" id="A0A7W5UGX7"/>
<feature type="domain" description="DUF1266" evidence="3">
    <location>
        <begin position="119"/>
        <end position="298"/>
    </location>
</feature>
<evidence type="ECO:0000256" key="2">
    <source>
        <dbReference type="SAM" id="SignalP"/>
    </source>
</evidence>
<evidence type="ECO:0000313" key="5">
    <source>
        <dbReference type="Proteomes" id="UP000541425"/>
    </source>
</evidence>
<keyword evidence="1" id="KW-0812">Transmembrane</keyword>
<protein>
    <recommendedName>
        <fullName evidence="3">DUF1266 domain-containing protein</fullName>
    </recommendedName>
</protein>
<dbReference type="EMBL" id="JACICA010000001">
    <property type="protein sequence ID" value="MBB3701700.1"/>
    <property type="molecule type" value="Genomic_DNA"/>
</dbReference>
<sequence>MIKKTTFALSVMLFMVAQSAVAENYPTSEEMEASNNKLTMIMLIWVGLAFLGYFIYRTLPIIKALFGVIRGGFRMDKKTTLSEEQQRKILLSGVYSKQKGTYMNSLKTGGNSWSDRDLLSTAYGIFDGESAKAKLDYFKLAGSRRFFPFVVESLKLKDKQAIQQYLIQNLENEEDAIDCWEQVQNAFEAMPSMIKEGIIKDEADFARIGPDAWDSGRLVFVARLCLEQKYITEADVWHYVDAADDIAHQSLTSWEDYGKSYIIGRCLWCGTANYFAVMAGHAKEMFTDPKSPWQQIPFAE</sequence>
<gene>
    <name evidence="4" type="ORF">FHS60_000142</name>
</gene>
<feature type="chain" id="PRO_5031005224" description="DUF1266 domain-containing protein" evidence="2">
    <location>
        <begin position="23"/>
        <end position="300"/>
    </location>
</feature>
<keyword evidence="1" id="KW-1133">Transmembrane helix</keyword>
<proteinExistence type="predicted"/>
<accession>A0A7W5UGX7</accession>
<keyword evidence="2" id="KW-0732">Signal</keyword>
<evidence type="ECO:0000256" key="1">
    <source>
        <dbReference type="SAM" id="Phobius"/>
    </source>
</evidence>
<evidence type="ECO:0000259" key="3">
    <source>
        <dbReference type="Pfam" id="PF06889"/>
    </source>
</evidence>
<feature type="signal peptide" evidence="2">
    <location>
        <begin position="1"/>
        <end position="22"/>
    </location>
</feature>
<comment type="caution">
    <text evidence="4">The sequence shown here is derived from an EMBL/GenBank/DDBJ whole genome shotgun (WGS) entry which is preliminary data.</text>
</comment>
<dbReference type="Pfam" id="PF06889">
    <property type="entry name" value="DUF1266"/>
    <property type="match status" value="1"/>
</dbReference>